<dbReference type="EMBL" id="SZQA01000033">
    <property type="protein sequence ID" value="TKK84658.1"/>
    <property type="molecule type" value="Genomic_DNA"/>
</dbReference>
<evidence type="ECO:0000313" key="2">
    <source>
        <dbReference type="EMBL" id="TKK84658.1"/>
    </source>
</evidence>
<feature type="region of interest" description="Disordered" evidence="1">
    <location>
        <begin position="32"/>
        <end position="51"/>
    </location>
</feature>
<dbReference type="Proteomes" id="UP000308705">
    <property type="component" value="Unassembled WGS sequence"/>
</dbReference>
<dbReference type="AlphaFoldDB" id="A0A4U3M6U3"/>
<evidence type="ECO:0000313" key="3">
    <source>
        <dbReference type="Proteomes" id="UP000308705"/>
    </source>
</evidence>
<gene>
    <name evidence="2" type="ORF">FDA94_29020</name>
</gene>
<accession>A0A4U3M6U3</accession>
<sequence>MRTLHRRSLTSKPTLKTELEDFVDATVSQLRRSGIAPPDRPAESLPGLPDDVTELDGPELMSLYQQMIAWSEYASGQLALAEIREQWVQEELGRRRAAAIVKGTGKTATALKAGAADDPLVAEATALQTECYALRKLIEPIAKSASGRAAYLSRELTRRTDTPDLNRRHRWTT</sequence>
<proteinExistence type="predicted"/>
<reference evidence="2 3" key="1">
    <citation type="submission" date="2019-04" db="EMBL/GenBank/DDBJ databases">
        <title>Herbidospora sp. NEAU-GS14.nov., a novel actinomycete isolated from soil.</title>
        <authorList>
            <person name="Han L."/>
        </authorList>
    </citation>
    <scope>NUCLEOTIDE SEQUENCE [LARGE SCALE GENOMIC DNA]</scope>
    <source>
        <strain evidence="2 3">NEAU-GS14</strain>
    </source>
</reference>
<evidence type="ECO:0000256" key="1">
    <source>
        <dbReference type="SAM" id="MobiDB-lite"/>
    </source>
</evidence>
<dbReference type="RefSeq" id="WP_137250242.1">
    <property type="nucleotide sequence ID" value="NZ_SZQA01000033.1"/>
</dbReference>
<protein>
    <submittedName>
        <fullName evidence="2">Uncharacterized protein</fullName>
    </submittedName>
</protein>
<keyword evidence="3" id="KW-1185">Reference proteome</keyword>
<comment type="caution">
    <text evidence="2">The sequence shown here is derived from an EMBL/GenBank/DDBJ whole genome shotgun (WGS) entry which is preliminary data.</text>
</comment>
<name>A0A4U3M6U3_9ACTN</name>
<organism evidence="2 3">
    <name type="scientific">Herbidospora galbida</name>
    <dbReference type="NCBI Taxonomy" id="2575442"/>
    <lineage>
        <taxon>Bacteria</taxon>
        <taxon>Bacillati</taxon>
        <taxon>Actinomycetota</taxon>
        <taxon>Actinomycetes</taxon>
        <taxon>Streptosporangiales</taxon>
        <taxon>Streptosporangiaceae</taxon>
        <taxon>Herbidospora</taxon>
    </lineage>
</organism>